<organism evidence="2 3">
    <name type="scientific">Roseinatronobacter bogoriensis subsp. barguzinensis</name>
    <dbReference type="NCBI Taxonomy" id="441209"/>
    <lineage>
        <taxon>Bacteria</taxon>
        <taxon>Pseudomonadati</taxon>
        <taxon>Pseudomonadota</taxon>
        <taxon>Alphaproteobacteria</taxon>
        <taxon>Rhodobacterales</taxon>
        <taxon>Paracoccaceae</taxon>
        <taxon>Roseinatronobacter</taxon>
    </lineage>
</organism>
<proteinExistence type="predicted"/>
<sequence>MRFLVPLLVLMLTLTGLGQAHVHSAGTGSEGQSQVPVLGLMLVEQAGRIDARSDPEPSANADTAGFFPDAPLLAAPKCRDTTYRANFGTPDLNGHISGHLARAPPQIS</sequence>
<dbReference type="AlphaFoldDB" id="A0A2K8KB15"/>
<evidence type="ECO:0000313" key="3">
    <source>
        <dbReference type="Proteomes" id="UP000228948"/>
    </source>
</evidence>
<evidence type="ECO:0000313" key="2">
    <source>
        <dbReference type="EMBL" id="ATX66632.1"/>
    </source>
</evidence>
<feature type="chain" id="PRO_5014978858" evidence="1">
    <location>
        <begin position="21"/>
        <end position="108"/>
    </location>
</feature>
<name>A0A2K8KB15_9RHOB</name>
<reference evidence="2 3" key="1">
    <citation type="submission" date="2017-11" db="EMBL/GenBank/DDBJ databases">
        <title>Revised Sequence and Annotation of the Rhodobaca barguzinensis strain alga05 Genome.</title>
        <authorList>
            <person name="Kopejtka K."/>
            <person name="Tomasch J.M."/>
            <person name="Bunk B."/>
            <person name="Koblizek M."/>
        </authorList>
    </citation>
    <scope>NUCLEOTIDE SEQUENCE [LARGE SCALE GENOMIC DNA]</scope>
    <source>
        <strain evidence="3">alga05</strain>
    </source>
</reference>
<evidence type="ECO:0000256" key="1">
    <source>
        <dbReference type="SAM" id="SignalP"/>
    </source>
</evidence>
<dbReference type="EMBL" id="CP024899">
    <property type="protein sequence ID" value="ATX66632.1"/>
    <property type="molecule type" value="Genomic_DNA"/>
</dbReference>
<gene>
    <name evidence="2" type="ORF">BG454_13085</name>
</gene>
<dbReference type="Proteomes" id="UP000228948">
    <property type="component" value="Chromosome"/>
</dbReference>
<keyword evidence="3" id="KW-1185">Reference proteome</keyword>
<keyword evidence="1" id="KW-0732">Signal</keyword>
<feature type="signal peptide" evidence="1">
    <location>
        <begin position="1"/>
        <end position="20"/>
    </location>
</feature>
<protein>
    <submittedName>
        <fullName evidence="2">Uncharacterized protein</fullName>
    </submittedName>
</protein>
<dbReference type="KEGG" id="rbg:BG454_13085"/>
<accession>A0A2K8KB15</accession>